<comment type="caution">
    <text evidence="1">The sequence shown here is derived from an EMBL/GenBank/DDBJ whole genome shotgun (WGS) entry which is preliminary data.</text>
</comment>
<keyword evidence="2" id="KW-1185">Reference proteome</keyword>
<dbReference type="Proteomes" id="UP000298061">
    <property type="component" value="Unassembled WGS sequence"/>
</dbReference>
<dbReference type="AlphaFoldDB" id="A0A4Y9ZIQ5"/>
<dbReference type="OrthoDB" id="10258882at2759"/>
<evidence type="ECO:0000313" key="1">
    <source>
        <dbReference type="EMBL" id="TFY73753.1"/>
    </source>
</evidence>
<evidence type="ECO:0000313" key="2">
    <source>
        <dbReference type="Proteomes" id="UP000298061"/>
    </source>
</evidence>
<dbReference type="STRING" id="135208.A0A4Y9ZIQ5"/>
<accession>A0A4Y9ZIQ5</accession>
<name>A0A4Y9ZIQ5_9AGAM</name>
<proteinExistence type="predicted"/>
<gene>
    <name evidence="1" type="ORF">EWM64_g10257</name>
</gene>
<feature type="non-terminal residue" evidence="1">
    <location>
        <position position="138"/>
    </location>
</feature>
<sequence length="138" mass="15560">MSPSRVTLPSLHSGSNSVNSLLPATTISQAESYLESHRIDDVVELADQQRKKLQSKLTVDPDEAEELQYVYQRIGFQLLSETRFEDAGYNLFEGNLDPRMLISYFPDLRGALLTPDDELDIFAGVAEYMPPYDSIDDI</sequence>
<protein>
    <submittedName>
        <fullName evidence="1">Uncharacterized protein</fullName>
    </submittedName>
</protein>
<reference evidence="1 2" key="1">
    <citation type="submission" date="2019-02" db="EMBL/GenBank/DDBJ databases">
        <title>Genome sequencing of the rare red list fungi Hericium alpestre (H. flagellum).</title>
        <authorList>
            <person name="Buettner E."/>
            <person name="Kellner H."/>
        </authorList>
    </citation>
    <scope>NUCLEOTIDE SEQUENCE [LARGE SCALE GENOMIC DNA]</scope>
    <source>
        <strain evidence="1 2">DSM 108284</strain>
    </source>
</reference>
<organism evidence="1 2">
    <name type="scientific">Hericium alpestre</name>
    <dbReference type="NCBI Taxonomy" id="135208"/>
    <lineage>
        <taxon>Eukaryota</taxon>
        <taxon>Fungi</taxon>
        <taxon>Dikarya</taxon>
        <taxon>Basidiomycota</taxon>
        <taxon>Agaricomycotina</taxon>
        <taxon>Agaricomycetes</taxon>
        <taxon>Russulales</taxon>
        <taxon>Hericiaceae</taxon>
        <taxon>Hericium</taxon>
    </lineage>
</organism>
<dbReference type="EMBL" id="SFCI01002577">
    <property type="protein sequence ID" value="TFY73753.1"/>
    <property type="molecule type" value="Genomic_DNA"/>
</dbReference>